<organism evidence="1 2">
    <name type="scientific">Hyaloscypha bicolor E</name>
    <dbReference type="NCBI Taxonomy" id="1095630"/>
    <lineage>
        <taxon>Eukaryota</taxon>
        <taxon>Fungi</taxon>
        <taxon>Dikarya</taxon>
        <taxon>Ascomycota</taxon>
        <taxon>Pezizomycotina</taxon>
        <taxon>Leotiomycetes</taxon>
        <taxon>Helotiales</taxon>
        <taxon>Hyaloscyphaceae</taxon>
        <taxon>Hyaloscypha</taxon>
        <taxon>Hyaloscypha bicolor</taxon>
    </lineage>
</organism>
<dbReference type="EMBL" id="KZ613846">
    <property type="protein sequence ID" value="PMD57643.1"/>
    <property type="molecule type" value="Genomic_DNA"/>
</dbReference>
<dbReference type="AlphaFoldDB" id="A0A2J6T3Z4"/>
<accession>A0A2J6T3Z4</accession>
<dbReference type="Proteomes" id="UP000235371">
    <property type="component" value="Unassembled WGS sequence"/>
</dbReference>
<proteinExistence type="predicted"/>
<dbReference type="GeneID" id="36588719"/>
<protein>
    <submittedName>
        <fullName evidence="1">Uncharacterized protein</fullName>
    </submittedName>
</protein>
<gene>
    <name evidence="1" type="ORF">K444DRAFT_615047</name>
</gene>
<sequence length="72" mass="7918">MQSGGPPNSPRGVLALLASSRLWRQHSSSDQQPEIGPDCTPSPIQFLPLHRRFRRVALILILAGSAQQGTWM</sequence>
<dbReference type="RefSeq" id="XP_024734547.1">
    <property type="nucleotide sequence ID" value="XM_024880642.1"/>
</dbReference>
<dbReference type="InParanoid" id="A0A2J6T3Z4"/>
<keyword evidence="2" id="KW-1185">Reference proteome</keyword>
<reference evidence="1 2" key="1">
    <citation type="submission" date="2016-04" db="EMBL/GenBank/DDBJ databases">
        <title>A degradative enzymes factory behind the ericoid mycorrhizal symbiosis.</title>
        <authorList>
            <consortium name="DOE Joint Genome Institute"/>
            <person name="Martino E."/>
            <person name="Morin E."/>
            <person name="Grelet G."/>
            <person name="Kuo A."/>
            <person name="Kohler A."/>
            <person name="Daghino S."/>
            <person name="Barry K."/>
            <person name="Choi C."/>
            <person name="Cichocki N."/>
            <person name="Clum A."/>
            <person name="Copeland A."/>
            <person name="Hainaut M."/>
            <person name="Haridas S."/>
            <person name="Labutti K."/>
            <person name="Lindquist E."/>
            <person name="Lipzen A."/>
            <person name="Khouja H.-R."/>
            <person name="Murat C."/>
            <person name="Ohm R."/>
            <person name="Olson A."/>
            <person name="Spatafora J."/>
            <person name="Veneault-Fourrey C."/>
            <person name="Henrissat B."/>
            <person name="Grigoriev I."/>
            <person name="Martin F."/>
            <person name="Perotto S."/>
        </authorList>
    </citation>
    <scope>NUCLEOTIDE SEQUENCE [LARGE SCALE GENOMIC DNA]</scope>
    <source>
        <strain evidence="1 2">E</strain>
    </source>
</reference>
<evidence type="ECO:0000313" key="1">
    <source>
        <dbReference type="EMBL" id="PMD57643.1"/>
    </source>
</evidence>
<evidence type="ECO:0000313" key="2">
    <source>
        <dbReference type="Proteomes" id="UP000235371"/>
    </source>
</evidence>
<name>A0A2J6T3Z4_9HELO</name>